<name>A0AAN9PV98_CANGL</name>
<organism evidence="1 2">
    <name type="scientific">Canavalia gladiata</name>
    <name type="common">Sword bean</name>
    <name type="synonym">Dolichos gladiatus</name>
    <dbReference type="NCBI Taxonomy" id="3824"/>
    <lineage>
        <taxon>Eukaryota</taxon>
        <taxon>Viridiplantae</taxon>
        <taxon>Streptophyta</taxon>
        <taxon>Embryophyta</taxon>
        <taxon>Tracheophyta</taxon>
        <taxon>Spermatophyta</taxon>
        <taxon>Magnoliopsida</taxon>
        <taxon>eudicotyledons</taxon>
        <taxon>Gunneridae</taxon>
        <taxon>Pentapetalae</taxon>
        <taxon>rosids</taxon>
        <taxon>fabids</taxon>
        <taxon>Fabales</taxon>
        <taxon>Fabaceae</taxon>
        <taxon>Papilionoideae</taxon>
        <taxon>50 kb inversion clade</taxon>
        <taxon>NPAAA clade</taxon>
        <taxon>indigoferoid/millettioid clade</taxon>
        <taxon>Phaseoleae</taxon>
        <taxon>Canavalia</taxon>
    </lineage>
</organism>
<dbReference type="EMBL" id="JAYMYQ010000009">
    <property type="protein sequence ID" value="KAK7312081.1"/>
    <property type="molecule type" value="Genomic_DNA"/>
</dbReference>
<dbReference type="AlphaFoldDB" id="A0AAN9PV98"/>
<sequence length="79" mass="9085">MVTTPLSPPTCFAQSSCGNCKFVAHNYKYLKELKKKIQPTSLKNESYRYGHQWKTTNCMYAAMGNRHGLVPCTMFKFKV</sequence>
<accession>A0AAN9PV98</accession>
<keyword evidence="2" id="KW-1185">Reference proteome</keyword>
<dbReference type="Proteomes" id="UP001367508">
    <property type="component" value="Unassembled WGS sequence"/>
</dbReference>
<comment type="caution">
    <text evidence="1">The sequence shown here is derived from an EMBL/GenBank/DDBJ whole genome shotgun (WGS) entry which is preliminary data.</text>
</comment>
<protein>
    <submittedName>
        <fullName evidence="1">Uncharacterized protein</fullName>
    </submittedName>
</protein>
<proteinExistence type="predicted"/>
<evidence type="ECO:0000313" key="1">
    <source>
        <dbReference type="EMBL" id="KAK7312081.1"/>
    </source>
</evidence>
<evidence type="ECO:0000313" key="2">
    <source>
        <dbReference type="Proteomes" id="UP001367508"/>
    </source>
</evidence>
<reference evidence="1 2" key="1">
    <citation type="submission" date="2024-01" db="EMBL/GenBank/DDBJ databases">
        <title>The genomes of 5 underutilized Papilionoideae crops provide insights into root nodulation and disease resistanc.</title>
        <authorList>
            <person name="Jiang F."/>
        </authorList>
    </citation>
    <scope>NUCLEOTIDE SEQUENCE [LARGE SCALE GENOMIC DNA]</scope>
    <source>
        <strain evidence="1">LVBAO_FW01</strain>
        <tissue evidence="1">Leaves</tissue>
    </source>
</reference>
<gene>
    <name evidence="1" type="ORF">VNO77_35650</name>
</gene>